<name>A0A1X7U216_AMPQE</name>
<reference evidence="2" key="1">
    <citation type="submission" date="2017-05" db="UniProtKB">
        <authorList>
            <consortium name="EnsemblMetazoa"/>
        </authorList>
    </citation>
    <scope>IDENTIFICATION</scope>
</reference>
<sequence length="423" mass="47054">MEPVYDYPTVPQPRVQASEQAPEYMEIAPEPSTSGKVSKKCEELQNNIKWAPFIVLIVIQCATVLLLLTVLLLIATKYTINKNSSSNDAEIYVAQQLNAHFAQNRSSKNLIQKMRENTKKVRNISDSEFLSSLNSTSTSTADTINNVLAIVKELLLIYNQSSGPNISCQDIKNMQPNNPSGYYIINGTEIYCHMGQLCGSDTWARLAYLNMNDSMEKCPSGFKLWQSGAVRACGRPVTDDGSCVSVKFSSNGIRYSQICGRVVGYQYATTDGLRSLEVSPNRYNINNSYVDGVSITRGSSRQHVWTFASGSSDTEFDRESRDTCLCSGSFPLQTFIGSHYFCESGNHRSSEDVRSSLHTSDPLWDGKGCGSNEGQCCSASGLPWFHRDYGNSTTTDYIELRVCCNQGTRNEDVPVEFYEIYVK</sequence>
<dbReference type="InParanoid" id="A0A1X7U216"/>
<evidence type="ECO:0000256" key="1">
    <source>
        <dbReference type="SAM" id="Phobius"/>
    </source>
</evidence>
<protein>
    <submittedName>
        <fullName evidence="2">Uncharacterized protein</fullName>
    </submittedName>
</protein>
<accession>A0A1X7U216</accession>
<organism evidence="2">
    <name type="scientific">Amphimedon queenslandica</name>
    <name type="common">Sponge</name>
    <dbReference type="NCBI Taxonomy" id="400682"/>
    <lineage>
        <taxon>Eukaryota</taxon>
        <taxon>Metazoa</taxon>
        <taxon>Porifera</taxon>
        <taxon>Demospongiae</taxon>
        <taxon>Heteroscleromorpha</taxon>
        <taxon>Haplosclerida</taxon>
        <taxon>Niphatidae</taxon>
        <taxon>Amphimedon</taxon>
    </lineage>
</organism>
<keyword evidence="1" id="KW-0812">Transmembrane</keyword>
<evidence type="ECO:0000313" key="2">
    <source>
        <dbReference type="EnsemblMetazoa" id="Aqu2.1.21454_001"/>
    </source>
</evidence>
<keyword evidence="1" id="KW-1133">Transmembrane helix</keyword>
<dbReference type="AlphaFoldDB" id="A0A1X7U216"/>
<dbReference type="OrthoDB" id="5971203at2759"/>
<feature type="transmembrane region" description="Helical" evidence="1">
    <location>
        <begin position="53"/>
        <end position="75"/>
    </location>
</feature>
<dbReference type="EnsemblMetazoa" id="Aqu2.1.21454_001">
    <property type="protein sequence ID" value="Aqu2.1.21454_001"/>
    <property type="gene ID" value="Aqu2.1.21454"/>
</dbReference>
<proteinExistence type="predicted"/>
<keyword evidence="1" id="KW-0472">Membrane</keyword>